<evidence type="ECO:0000259" key="7">
    <source>
        <dbReference type="Pfam" id="PF10427"/>
    </source>
</evidence>
<evidence type="ECO:0000256" key="3">
    <source>
        <dbReference type="ARBA" id="ARBA00022845"/>
    </source>
</evidence>
<dbReference type="EMBL" id="JAWDJR010000003">
    <property type="protein sequence ID" value="KAK9978663.1"/>
    <property type="molecule type" value="Genomic_DNA"/>
</dbReference>
<evidence type="ECO:0000256" key="4">
    <source>
        <dbReference type="ARBA" id="ARBA00022884"/>
    </source>
</evidence>
<feature type="compositionally biased region" description="Basic and acidic residues" evidence="6">
    <location>
        <begin position="1"/>
        <end position="22"/>
    </location>
</feature>
<feature type="region of interest" description="Disordered" evidence="6">
    <location>
        <begin position="320"/>
        <end position="448"/>
    </location>
</feature>
<feature type="compositionally biased region" description="Low complexity" evidence="6">
    <location>
        <begin position="349"/>
        <end position="364"/>
    </location>
</feature>
<dbReference type="Gene3D" id="3.30.70.330">
    <property type="match status" value="1"/>
</dbReference>
<dbReference type="GO" id="GO:0006417">
    <property type="term" value="P:regulation of translation"/>
    <property type="evidence" value="ECO:0007669"/>
    <property type="project" value="UniProtKB-KW"/>
</dbReference>
<sequence length="1579" mass="166875">MEDGHHKTGDSSHQEDSEDITKESSAFPSATSLTTLTCASSRLGPAETPTPCPVVGGSLDPPEGGNNAKRTAVADGQPPSAVSQRYMPREVPPRFRNQQEPKVLLKRGQPPLSCMLLGGGNGGDATPQLPLQEEADASDHTVDSVSLHSSSDASATPTYANYTWGLGSGGQPSAQGMDKDNSDVEKWPRPEDHWNSDQTLQSARLGMDESAGLGMNSSSQLSGYAEASVVGGASSQSDNKESIKGVNPHYSSKVPLPSGDQEGTQGLNPNYNPDDPDRAASGRDLLTHTASKESPPAPLSPASVRYQTLCKNEERITGDWAELQAGPNGGGEVGVSCADLWDTGQDPVGKSSDAVGGSSDDGTGISQGKWDGDTVGSNKQAATGWTSNSTVGATKEDEREISEVSTDSLQDSSMLAKSVASRDDNQKAGDDWVRSDGESTGRESTEDGMHAHNLVQSPSRCQALHPEEALQSLITHTNLDPKVLCNTGWGKTQIKQNVAWDFEGDSGNVGWDVEVHTNRSKEGWQDVGDPSSSKMQKQEVGQVDRAQGWTGHGEISVGSGRKGSGWGEDQEVESSCRREGTGWNQGGGSEWTKLPEGGGWKEERGSDRRNQDEGSPEDSGQRSGGWGGNEGSSVKLHQGWGEKLPSQIPNKQTALKTQNQQPQQQSQTQQQMPGYPKALQDRGRPGEPDDQSKGSGWTSGPIPQMTSVVEPSGWDEPSPQSISRKMEIDDGTSAWGDPSRYNSKNVNLWDKNSSPAQQSSSSGRQPGTASKNSGPATWARSSAPSDPSVDSGTASWGKSFDTPSGWGESSEPGKGGGWGNSHSHSAKSGSKSMQESWGDESSNASRHSSWEEDDGSVGVWGSRGSQSNMPTYNSGGWGQGQGARRLNAKSPLKGNSGDSWASPVTRQFSNMGVTDEDSSMGHDRHDRRGMNDGEMRRGSRIGGGFRSQTSKEMPCGETGPYLDKVAGHNMFGSSGHPPLRGMHQAGVHPLNPSPGIRAQVPPQFLPPQVPGPLLKPMAPPSGSMFPPQLSPQQIAMLGGIHPHMQQFQLACQIILQQQQQQQFLNQRKFPPPARQQQDPQQLARIMAILQQQQGVGGPKLSPSPLGGHVPKHPDAHLHHLGMNAHKQPDVPVHSAMGGSELHNKAPAAFTGFASGSDLDSLMSSPAGLKDGAGTQSRFKWMMDGNSLTPSPPEQTLHNGPVKLPGGGSYSQFDVLGGGWHRSAAGKMDTPPANPTWPPEFQPGVPWKGVQSPEPEPDPYMTPAGMMGSAVLGDTEHHLLQDNTGSHSLNTCMPSPGAWPYSASETPLTAHGTAKYSELKSSWPPEPIGHGKSWRTNRNTSHLPRPPPGLSSQKQPWSGEGPRMPRAWGGGASVPELPFKTEWSDGGASAGKSWLLLRNLTPQIDGSTLRTICLQHGPLLTFHLGLTQGSALIRYCSPHEAAKAQSALHMCVLGNTTIVAEFMSEEDVVRYFTHSQTAGVTGSPEGSSDSASRESERPAGVGTDGDWQGLDVSAGSAVETPGLALLSQWSNSAGEGAGKGVWGGVAPGYHGGGLWGAPQLEDGTAGLLPGNLLGGGTDSL</sequence>
<feature type="compositionally biased region" description="Basic and acidic residues" evidence="6">
    <location>
        <begin position="919"/>
        <end position="937"/>
    </location>
</feature>
<comment type="similarity">
    <text evidence="1">Belongs to the GW182 family.</text>
</comment>
<feature type="region of interest" description="Disordered" evidence="6">
    <location>
        <begin position="518"/>
        <end position="956"/>
    </location>
</feature>
<dbReference type="GO" id="GO:0003723">
    <property type="term" value="F:RNA binding"/>
    <property type="evidence" value="ECO:0007669"/>
    <property type="project" value="UniProtKB-KW"/>
</dbReference>
<dbReference type="GO" id="GO:0000932">
    <property type="term" value="C:P-body"/>
    <property type="evidence" value="ECO:0007669"/>
    <property type="project" value="TreeGrafter"/>
</dbReference>
<dbReference type="SUPFAM" id="SSF54928">
    <property type="entry name" value="RNA-binding domain, RBD"/>
    <property type="match status" value="1"/>
</dbReference>
<dbReference type="PANTHER" id="PTHR13020:SF32">
    <property type="entry name" value="TRINUCLEOTIDE REPEAT-CONTAINING GENE 6B PROTEIN"/>
    <property type="match status" value="1"/>
</dbReference>
<dbReference type="InterPro" id="IPR035979">
    <property type="entry name" value="RBD_domain_sf"/>
</dbReference>
<feature type="compositionally biased region" description="Polar residues" evidence="6">
    <location>
        <begin position="1476"/>
        <end position="1489"/>
    </location>
</feature>
<evidence type="ECO:0000259" key="8">
    <source>
        <dbReference type="Pfam" id="PF16608"/>
    </source>
</evidence>
<feature type="compositionally biased region" description="Polar residues" evidence="6">
    <location>
        <begin position="403"/>
        <end position="415"/>
    </location>
</feature>
<feature type="region of interest" description="Disordered" evidence="6">
    <location>
        <begin position="1"/>
        <end position="306"/>
    </location>
</feature>
<dbReference type="InterPro" id="IPR052068">
    <property type="entry name" value="GW182_domain"/>
</dbReference>
<keyword evidence="3" id="KW-0810">Translation regulation</keyword>
<feature type="compositionally biased region" description="Polar residues" evidence="6">
    <location>
        <begin position="863"/>
        <end position="874"/>
    </location>
</feature>
<evidence type="ECO:0000313" key="9">
    <source>
        <dbReference type="EMBL" id="KAK9978663.1"/>
    </source>
</evidence>
<feature type="compositionally biased region" description="Low complexity" evidence="6">
    <location>
        <begin position="143"/>
        <end position="156"/>
    </location>
</feature>
<dbReference type="InterPro" id="IPR012677">
    <property type="entry name" value="Nucleotide-bd_a/b_plait_sf"/>
</dbReference>
<dbReference type="Pfam" id="PF10427">
    <property type="entry name" value="Ago_hook"/>
    <property type="match status" value="1"/>
</dbReference>
<dbReference type="Proteomes" id="UP001479290">
    <property type="component" value="Unassembled WGS sequence"/>
</dbReference>
<evidence type="ECO:0000256" key="2">
    <source>
        <dbReference type="ARBA" id="ARBA00022553"/>
    </source>
</evidence>
<feature type="compositionally biased region" description="Basic and acidic residues" evidence="6">
    <location>
        <begin position="679"/>
        <end position="692"/>
    </location>
</feature>
<dbReference type="InterPro" id="IPR019486">
    <property type="entry name" value="Argonaute_hook_dom"/>
</dbReference>
<protein>
    <recommendedName>
        <fullName evidence="11">TNRC6 PABC binding domain-containing protein</fullName>
    </recommendedName>
</protein>
<dbReference type="GO" id="GO:0035195">
    <property type="term" value="P:miRNA-mediated post-transcriptional gene silencing"/>
    <property type="evidence" value="ECO:0007669"/>
    <property type="project" value="TreeGrafter"/>
</dbReference>
<keyword evidence="5" id="KW-0943">RNA-mediated gene silencing</keyword>
<reference evidence="9 10" key="1">
    <citation type="submission" date="2024-05" db="EMBL/GenBank/DDBJ databases">
        <title>A high-quality chromosomal-level genome assembly of Topmouth culter (Culter alburnus).</title>
        <authorList>
            <person name="Zhao H."/>
        </authorList>
    </citation>
    <scope>NUCLEOTIDE SEQUENCE [LARGE SCALE GENOMIC DNA]</scope>
    <source>
        <strain evidence="9">CATC2023</strain>
        <tissue evidence="9">Muscle</tissue>
    </source>
</reference>
<feature type="compositionally biased region" description="Low complexity" evidence="6">
    <location>
        <begin position="29"/>
        <end position="41"/>
    </location>
</feature>
<feature type="region of interest" description="Disordered" evidence="6">
    <location>
        <begin position="1476"/>
        <end position="1512"/>
    </location>
</feature>
<evidence type="ECO:0000256" key="1">
    <source>
        <dbReference type="ARBA" id="ARBA00007302"/>
    </source>
</evidence>
<feature type="compositionally biased region" description="Basic and acidic residues" evidence="6">
    <location>
        <begin position="599"/>
        <end position="612"/>
    </location>
</feature>
<feature type="compositionally biased region" description="Basic and acidic residues" evidence="6">
    <location>
        <begin position="420"/>
        <end position="448"/>
    </location>
</feature>
<feature type="compositionally biased region" description="Low complexity" evidence="6">
    <location>
        <begin position="821"/>
        <end position="832"/>
    </location>
</feature>
<feature type="region of interest" description="Disordered" evidence="6">
    <location>
        <begin position="1317"/>
        <end position="1370"/>
    </location>
</feature>
<proteinExistence type="inferred from homology"/>
<evidence type="ECO:0008006" key="11">
    <source>
        <dbReference type="Google" id="ProtNLM"/>
    </source>
</evidence>
<keyword evidence="2" id="KW-0597">Phosphoprotein</keyword>
<dbReference type="InterPro" id="IPR032226">
    <property type="entry name" value="TNRC6_PABC-bd"/>
</dbReference>
<feature type="compositionally biased region" description="Low complexity" evidence="6">
    <location>
        <begin position="753"/>
        <end position="762"/>
    </location>
</feature>
<feature type="compositionally biased region" description="Polar residues" evidence="6">
    <location>
        <begin position="833"/>
        <end position="847"/>
    </location>
</feature>
<dbReference type="GO" id="GO:0060213">
    <property type="term" value="P:positive regulation of nuclear-transcribed mRNA poly(A) tail shortening"/>
    <property type="evidence" value="ECO:0007669"/>
    <property type="project" value="TreeGrafter"/>
</dbReference>
<feature type="compositionally biased region" description="Basic and acidic residues" evidence="6">
    <location>
        <begin position="177"/>
        <end position="195"/>
    </location>
</feature>
<dbReference type="FunFam" id="3.30.70.330:FF:000011">
    <property type="entry name" value="trinucleotide repeat-containing gene 6A protein-like"/>
    <property type="match status" value="1"/>
</dbReference>
<dbReference type="GO" id="GO:0005654">
    <property type="term" value="C:nucleoplasm"/>
    <property type="evidence" value="ECO:0007669"/>
    <property type="project" value="TreeGrafter"/>
</dbReference>
<evidence type="ECO:0000256" key="5">
    <source>
        <dbReference type="ARBA" id="ARBA00023158"/>
    </source>
</evidence>
<feature type="compositionally biased region" description="Polar residues" evidence="6">
    <location>
        <begin position="375"/>
        <end position="392"/>
    </location>
</feature>
<evidence type="ECO:0000256" key="6">
    <source>
        <dbReference type="SAM" id="MobiDB-lite"/>
    </source>
</evidence>
<feature type="compositionally biased region" description="Polar residues" evidence="6">
    <location>
        <begin position="763"/>
        <end position="796"/>
    </location>
</feature>
<feature type="domain" description="Argonaute hook" evidence="7">
    <location>
        <begin position="773"/>
        <end position="900"/>
    </location>
</feature>
<dbReference type="GO" id="GO:0005829">
    <property type="term" value="C:cytosol"/>
    <property type="evidence" value="ECO:0007669"/>
    <property type="project" value="UniProtKB-ARBA"/>
</dbReference>
<keyword evidence="4" id="KW-0694">RNA-binding</keyword>
<name>A0AAW2B009_CULAL</name>
<organism evidence="9 10">
    <name type="scientific">Culter alburnus</name>
    <name type="common">Topmouth culter</name>
    <dbReference type="NCBI Taxonomy" id="194366"/>
    <lineage>
        <taxon>Eukaryota</taxon>
        <taxon>Metazoa</taxon>
        <taxon>Chordata</taxon>
        <taxon>Craniata</taxon>
        <taxon>Vertebrata</taxon>
        <taxon>Euteleostomi</taxon>
        <taxon>Actinopterygii</taxon>
        <taxon>Neopterygii</taxon>
        <taxon>Teleostei</taxon>
        <taxon>Ostariophysi</taxon>
        <taxon>Cypriniformes</taxon>
        <taxon>Xenocyprididae</taxon>
        <taxon>Xenocypridinae</taxon>
        <taxon>Culter</taxon>
    </lineage>
</organism>
<feature type="compositionally biased region" description="Basic and acidic residues" evidence="6">
    <location>
        <begin position="87"/>
        <end position="99"/>
    </location>
</feature>
<dbReference type="PANTHER" id="PTHR13020">
    <property type="entry name" value="TRINUCLEOTIDE REPEAT-CONTAINING GENE 6"/>
    <property type="match status" value="1"/>
</dbReference>
<feature type="compositionally biased region" description="Polar residues" evidence="6">
    <location>
        <begin position="740"/>
        <end position="752"/>
    </location>
</feature>
<feature type="compositionally biased region" description="Low complexity" evidence="6">
    <location>
        <begin position="652"/>
        <end position="671"/>
    </location>
</feature>
<feature type="domain" description="TNRC6 PABC binding" evidence="8">
    <location>
        <begin position="1163"/>
        <end position="1388"/>
    </location>
</feature>
<comment type="caution">
    <text evidence="9">The sequence shown here is derived from an EMBL/GenBank/DDBJ whole genome shotgun (WGS) entry which is preliminary data.</text>
</comment>
<accession>A0AAW2B009</accession>
<keyword evidence="10" id="KW-1185">Reference proteome</keyword>
<feature type="compositionally biased region" description="Polar residues" evidence="6">
    <location>
        <begin position="261"/>
        <end position="271"/>
    </location>
</feature>
<gene>
    <name evidence="9" type="ORF">ABG768_020406</name>
</gene>
<evidence type="ECO:0000313" key="10">
    <source>
        <dbReference type="Proteomes" id="UP001479290"/>
    </source>
</evidence>
<feature type="compositionally biased region" description="Polar residues" evidence="6">
    <location>
        <begin position="896"/>
        <end position="912"/>
    </location>
</feature>
<dbReference type="Pfam" id="PF16608">
    <property type="entry name" value="TNRC6-PABC_bdg"/>
    <property type="match status" value="1"/>
</dbReference>